<gene>
    <name evidence="1" type="ORF">GX576_00080</name>
</gene>
<evidence type="ECO:0000313" key="1">
    <source>
        <dbReference type="EMBL" id="NLF52801.1"/>
    </source>
</evidence>
<dbReference type="EMBL" id="JAAYYV010000002">
    <property type="protein sequence ID" value="NLF52801.1"/>
    <property type="molecule type" value="Genomic_DNA"/>
</dbReference>
<accession>A0A7X7LSU2</accession>
<name>A0A7X7LSU2_9RHOO</name>
<organism evidence="1 2">
    <name type="scientific">Thauera phenolivorans</name>
    <dbReference type="NCBI Taxonomy" id="1792543"/>
    <lineage>
        <taxon>Bacteria</taxon>
        <taxon>Pseudomonadati</taxon>
        <taxon>Pseudomonadota</taxon>
        <taxon>Betaproteobacteria</taxon>
        <taxon>Rhodocyclales</taxon>
        <taxon>Zoogloeaceae</taxon>
        <taxon>Thauera</taxon>
    </lineage>
</organism>
<dbReference type="Proteomes" id="UP000536534">
    <property type="component" value="Unassembled WGS sequence"/>
</dbReference>
<sequence>MEMIQQILSNFRDTLPTNSKTAEAIARGASAEEIATSASAEGLHALSGALFEALEQQNATGSPGESDNSVLGALSTRLRDFRGQLPDDSATAQAIDRGAPLEEISEAAQQEGLSSLAAMLMEAEQEQARG</sequence>
<dbReference type="AlphaFoldDB" id="A0A7X7LSU2"/>
<proteinExistence type="predicted"/>
<comment type="caution">
    <text evidence="1">The sequence shown here is derived from an EMBL/GenBank/DDBJ whole genome shotgun (WGS) entry which is preliminary data.</text>
</comment>
<reference evidence="1 2" key="1">
    <citation type="journal article" date="2020" name="Biotechnol. Biofuels">
        <title>New insights from the biogas microbiome by comprehensive genome-resolved metagenomics of nearly 1600 species originating from multiple anaerobic digesters.</title>
        <authorList>
            <person name="Campanaro S."/>
            <person name="Treu L."/>
            <person name="Rodriguez-R L.M."/>
            <person name="Kovalovszki A."/>
            <person name="Ziels R.M."/>
            <person name="Maus I."/>
            <person name="Zhu X."/>
            <person name="Kougias P.G."/>
            <person name="Basile A."/>
            <person name="Luo G."/>
            <person name="Schluter A."/>
            <person name="Konstantinidis K.T."/>
            <person name="Angelidaki I."/>
        </authorList>
    </citation>
    <scope>NUCLEOTIDE SEQUENCE [LARGE SCALE GENOMIC DNA]</scope>
    <source>
        <strain evidence="1">AS06rmzACSIP_256</strain>
    </source>
</reference>
<evidence type="ECO:0000313" key="2">
    <source>
        <dbReference type="Proteomes" id="UP000536534"/>
    </source>
</evidence>
<protein>
    <submittedName>
        <fullName evidence="1">Uncharacterized protein</fullName>
    </submittedName>
</protein>